<protein>
    <submittedName>
        <fullName evidence="1">21617_t:CDS:1</fullName>
    </submittedName>
</protein>
<accession>A0ABN7UQQ3</accession>
<proteinExistence type="predicted"/>
<dbReference type="Proteomes" id="UP000789901">
    <property type="component" value="Unassembled WGS sequence"/>
</dbReference>
<organism evidence="1 2">
    <name type="scientific">Gigaspora margarita</name>
    <dbReference type="NCBI Taxonomy" id="4874"/>
    <lineage>
        <taxon>Eukaryota</taxon>
        <taxon>Fungi</taxon>
        <taxon>Fungi incertae sedis</taxon>
        <taxon>Mucoromycota</taxon>
        <taxon>Glomeromycotina</taxon>
        <taxon>Glomeromycetes</taxon>
        <taxon>Diversisporales</taxon>
        <taxon>Gigasporaceae</taxon>
        <taxon>Gigaspora</taxon>
    </lineage>
</organism>
<evidence type="ECO:0000313" key="2">
    <source>
        <dbReference type="Proteomes" id="UP000789901"/>
    </source>
</evidence>
<gene>
    <name evidence="1" type="ORF">GMARGA_LOCUS9198</name>
</gene>
<keyword evidence="2" id="KW-1185">Reference proteome</keyword>
<name>A0ABN7UQQ3_GIGMA</name>
<sequence length="228" mass="25745">MVIHVLLIVDMITVKNNSLSLHGLVKYKISNKFSQMIKFKYFLSTNQSPLIFTTGNIVFILGKYIIENSELCFTIAYSSIIGNENPNHEFNTTALPICIPHCMYSLIVSREAKKVSEFVHFGAETIEYNSITGKLDVKMDFMIIYPFQSPRFKHLGPLGSNIKLHSTYFISGLFRFSKTGKMMIEATEINYLRNSTISIIIPESSSSTTDTLSIIDIIEVGQKGGFWA</sequence>
<evidence type="ECO:0000313" key="1">
    <source>
        <dbReference type="EMBL" id="CAG8647902.1"/>
    </source>
</evidence>
<comment type="caution">
    <text evidence="1">The sequence shown here is derived from an EMBL/GenBank/DDBJ whole genome shotgun (WGS) entry which is preliminary data.</text>
</comment>
<feature type="non-terminal residue" evidence="1">
    <location>
        <position position="228"/>
    </location>
</feature>
<reference evidence="1 2" key="1">
    <citation type="submission" date="2021-06" db="EMBL/GenBank/DDBJ databases">
        <authorList>
            <person name="Kallberg Y."/>
            <person name="Tangrot J."/>
            <person name="Rosling A."/>
        </authorList>
    </citation>
    <scope>NUCLEOTIDE SEQUENCE [LARGE SCALE GENOMIC DNA]</scope>
    <source>
        <strain evidence="1 2">120-4 pot B 10/14</strain>
    </source>
</reference>
<dbReference type="EMBL" id="CAJVQB010004871">
    <property type="protein sequence ID" value="CAG8647902.1"/>
    <property type="molecule type" value="Genomic_DNA"/>
</dbReference>